<sequence length="73" mass="8146">MLSNVLWFLIIGGVFYWMMRRGGCCGGHSHTGHDQAGQQHTHDHHECETREKKQTSRAAPLKVTKNSPESGTA</sequence>
<reference evidence="2" key="1">
    <citation type="submission" date="2018-06" db="EMBL/GenBank/DDBJ databases">
        <authorList>
            <person name="Zhirakovskaya E."/>
        </authorList>
    </citation>
    <scope>NUCLEOTIDE SEQUENCE</scope>
</reference>
<evidence type="ECO:0000313" key="2">
    <source>
        <dbReference type="EMBL" id="VAW34823.1"/>
    </source>
</evidence>
<feature type="compositionally biased region" description="Polar residues" evidence="1">
    <location>
        <begin position="64"/>
        <end position="73"/>
    </location>
</feature>
<feature type="region of interest" description="Disordered" evidence="1">
    <location>
        <begin position="27"/>
        <end position="73"/>
    </location>
</feature>
<protein>
    <submittedName>
        <fullName evidence="2">Uncharacterized protein</fullName>
    </submittedName>
</protein>
<proteinExistence type="predicted"/>
<evidence type="ECO:0000256" key="1">
    <source>
        <dbReference type="SAM" id="MobiDB-lite"/>
    </source>
</evidence>
<dbReference type="AlphaFoldDB" id="A0A3B0V371"/>
<dbReference type="EMBL" id="UOEY01000010">
    <property type="protein sequence ID" value="VAW34823.1"/>
    <property type="molecule type" value="Genomic_DNA"/>
</dbReference>
<accession>A0A3B0V371</accession>
<name>A0A3B0V371_9ZZZZ</name>
<feature type="compositionally biased region" description="Basic and acidic residues" evidence="1">
    <location>
        <begin position="40"/>
        <end position="54"/>
    </location>
</feature>
<organism evidence="2">
    <name type="scientific">hydrothermal vent metagenome</name>
    <dbReference type="NCBI Taxonomy" id="652676"/>
    <lineage>
        <taxon>unclassified sequences</taxon>
        <taxon>metagenomes</taxon>
        <taxon>ecological metagenomes</taxon>
    </lineage>
</organism>
<gene>
    <name evidence="2" type="ORF">MNBD_DELTA04-681</name>
</gene>